<dbReference type="Pfam" id="PF00536">
    <property type="entry name" value="SAM_1"/>
    <property type="match status" value="1"/>
</dbReference>
<dbReference type="SUPFAM" id="SSF52540">
    <property type="entry name" value="P-loop containing nucleoside triphosphate hydrolases"/>
    <property type="match status" value="1"/>
</dbReference>
<dbReference type="PROSITE" id="PS50125">
    <property type="entry name" value="GUANYLATE_CYCLASE_2"/>
    <property type="match status" value="1"/>
</dbReference>
<gene>
    <name evidence="5" type="ORF">C7476_12110</name>
</gene>
<comment type="caution">
    <text evidence="5">The sequence shown here is derived from an EMBL/GenBank/DDBJ whole genome shotgun (WGS) entry which is preliminary data.</text>
</comment>
<keyword evidence="1" id="KW-0547">Nucleotide-binding</keyword>
<dbReference type="InterPro" id="IPR001054">
    <property type="entry name" value="A/G_cyclase"/>
</dbReference>
<dbReference type="InterPro" id="IPR013761">
    <property type="entry name" value="SAM/pointed_sf"/>
</dbReference>
<dbReference type="InterPro" id="IPR011990">
    <property type="entry name" value="TPR-like_helical_dom_sf"/>
</dbReference>
<dbReference type="SMART" id="SM00454">
    <property type="entry name" value="SAM"/>
    <property type="match status" value="1"/>
</dbReference>
<dbReference type="Gene3D" id="3.40.50.300">
    <property type="entry name" value="P-loop containing nucleotide triphosphate hydrolases"/>
    <property type="match status" value="1"/>
</dbReference>
<proteinExistence type="predicted"/>
<accession>A0A368YF94</accession>
<dbReference type="InterPro" id="IPR001660">
    <property type="entry name" value="SAM"/>
</dbReference>
<dbReference type="CDD" id="cd09487">
    <property type="entry name" value="SAM_superfamily"/>
    <property type="match status" value="1"/>
</dbReference>
<feature type="domain" description="Guanylate cyclase" evidence="4">
    <location>
        <begin position="95"/>
        <end position="224"/>
    </location>
</feature>
<feature type="domain" description="SAM" evidence="3">
    <location>
        <begin position="14"/>
        <end position="58"/>
    </location>
</feature>
<name>A0A368YF94_9HYPH</name>
<dbReference type="GO" id="GO:0009190">
    <property type="term" value="P:cyclic nucleotide biosynthetic process"/>
    <property type="evidence" value="ECO:0007669"/>
    <property type="project" value="InterPro"/>
</dbReference>
<dbReference type="SUPFAM" id="SSF47769">
    <property type="entry name" value="SAM/Pointed domain"/>
    <property type="match status" value="1"/>
</dbReference>
<reference evidence="5 6" key="1">
    <citation type="submission" date="2018-07" db="EMBL/GenBank/DDBJ databases">
        <title>Genomic Encyclopedia of Type Strains, Phase III (KMG-III): the genomes of soil and plant-associated and newly described type strains.</title>
        <authorList>
            <person name="Whitman W."/>
        </authorList>
    </citation>
    <scope>NUCLEOTIDE SEQUENCE [LARGE SCALE GENOMIC DNA]</scope>
    <source>
        <strain evidence="5 6">31-25a</strain>
    </source>
</reference>
<keyword evidence="6" id="KW-1185">Reference proteome</keyword>
<dbReference type="GO" id="GO:0004016">
    <property type="term" value="F:adenylate cyclase activity"/>
    <property type="evidence" value="ECO:0007669"/>
    <property type="project" value="TreeGrafter"/>
</dbReference>
<dbReference type="InterPro" id="IPR027417">
    <property type="entry name" value="P-loop_NTPase"/>
</dbReference>
<evidence type="ECO:0000259" key="4">
    <source>
        <dbReference type="PROSITE" id="PS50125"/>
    </source>
</evidence>
<evidence type="ECO:0000313" key="5">
    <source>
        <dbReference type="EMBL" id="RCW78825.1"/>
    </source>
</evidence>
<dbReference type="Proteomes" id="UP000253324">
    <property type="component" value="Unassembled WGS sequence"/>
</dbReference>
<dbReference type="PROSITE" id="PS50105">
    <property type="entry name" value="SAM_DOMAIN"/>
    <property type="match status" value="1"/>
</dbReference>
<evidence type="ECO:0000313" key="6">
    <source>
        <dbReference type="Proteomes" id="UP000253324"/>
    </source>
</evidence>
<organism evidence="5 6">
    <name type="scientific">Phyllobacterium bourgognense</name>
    <dbReference type="NCBI Taxonomy" id="314236"/>
    <lineage>
        <taxon>Bacteria</taxon>
        <taxon>Pseudomonadati</taxon>
        <taxon>Pseudomonadota</taxon>
        <taxon>Alphaproteobacteria</taxon>
        <taxon>Hyphomicrobiales</taxon>
        <taxon>Phyllobacteriaceae</taxon>
        <taxon>Phyllobacterium</taxon>
    </lineage>
</organism>
<dbReference type="Gene3D" id="1.10.150.50">
    <property type="entry name" value="Transcription Factor, Ets-1"/>
    <property type="match status" value="1"/>
</dbReference>
<evidence type="ECO:0000259" key="3">
    <source>
        <dbReference type="PROSITE" id="PS50105"/>
    </source>
</evidence>
<dbReference type="CDD" id="cd07302">
    <property type="entry name" value="CHD"/>
    <property type="match status" value="1"/>
</dbReference>
<sequence length="1126" mass="123012">MRSHDVRLPRNYPEDVMDIAAWLAGLGLAKYATTFAKNEITPEVLPHLLDADLEALGLPMGPRKLVLAAIAELGKSDMSAAGSTPHPEPERRQLTVMFVDLVGSTALSGRLDPEEMAEVIRRYQHAVAAEIARMDGHVAKFMGDGVLAYFGWPRAHEDEAERAVRAGLAIAAAVARLVTPAREPLGARVGISTGLVVVGDLVGEGAAQEAAVVGETPNLAARLQSLAEVGCVVIAASTRRLLGELFELIDLGTHDLKGFATPVQAWLVAGESQAEGRFEALHGMRLASLVGRDQELALLLKCWRRAKDGRGQVALLSGEPGIGKSRIAIALRERLRGEECVSLRYHGSSYHTNSALFPVLDQLRRAAGIEHHDTPEVKLAKLQALLVLAVTDPKSAIPLIAEHLAIPTAGHYPAPEDAPEQKKAKTFQALLAQLEGLAAKRPVLMTAEDAHWFDPTSLELFDRVVDRIERLPVLLVVTFRPEFALRWTGRPHVTLLTLNRLGRKESAVLIDHLSGGRALPVEVQAQILAKTEGVPLFVEELTKAVLESGLLYETGERNELSGSLPPLAIPSTLQDSLLARLDRLRPVKEIAQIGAVIGREFSYELLAATAQMDEPKLRAALDELVRAELAFCRDTPPDAIYAFKHALVRDAAYESLLKSRRQQLHCRIATVLRERFPDRAEAEPEVLAHHATEGGLLDDAVSYWHKAGLRANYRSANAEAIAHLSRGLDLLATLPETPARDNREIDLQLALGIPQLAAKGHRSAEVMAAYTRAHALCNRHGGETSRLFPALRGLWTGYRARGQMRTARDLADELVTIARHSGDQSLLLEAHHAQWTTHYCLGEWRSVCEHTAQGFALYRPEHFSHTFIYSGHDSAVCATAHEGVSLWMLGFPDRALARAEEAVTLARKLAHPPSVMNALSLAFVLHCFRNDAAAAREKIEAMSQIAHDAMPRWIPDANLQMAYISALQGKQQARAGMTAIQEALAADEDVEAKGFYVCLFANVCGLAGEADAGLNALKPAIEDVAATGVRLWESELHRIAGDLVLGSATLDLEPSEAHYLRAIEVAREQHAASLDLRASTSLARLWVHHGERHKAYDLLAPVYAWFTEGFDTHDLVDAKELLDQLR</sequence>
<dbReference type="GO" id="GO:0035556">
    <property type="term" value="P:intracellular signal transduction"/>
    <property type="evidence" value="ECO:0007669"/>
    <property type="project" value="InterPro"/>
</dbReference>
<dbReference type="PANTHER" id="PTHR16305:SF28">
    <property type="entry name" value="GUANYLATE CYCLASE DOMAIN-CONTAINING PROTEIN"/>
    <property type="match status" value="1"/>
</dbReference>
<dbReference type="InterPro" id="IPR029787">
    <property type="entry name" value="Nucleotide_cyclase"/>
</dbReference>
<evidence type="ECO:0000256" key="1">
    <source>
        <dbReference type="ARBA" id="ARBA00022741"/>
    </source>
</evidence>
<dbReference type="GO" id="GO:0005737">
    <property type="term" value="C:cytoplasm"/>
    <property type="evidence" value="ECO:0007669"/>
    <property type="project" value="TreeGrafter"/>
</dbReference>
<protein>
    <submittedName>
        <fullName evidence="5">SAM (Sterile alpha motif) domain-containing protein</fullName>
    </submittedName>
</protein>
<dbReference type="SUPFAM" id="SSF55073">
    <property type="entry name" value="Nucleotide cyclase"/>
    <property type="match status" value="1"/>
</dbReference>
<dbReference type="SMART" id="SM00044">
    <property type="entry name" value="CYCc"/>
    <property type="match status" value="1"/>
</dbReference>
<dbReference type="Gene3D" id="3.30.70.1230">
    <property type="entry name" value="Nucleotide cyclase"/>
    <property type="match status" value="1"/>
</dbReference>
<dbReference type="Pfam" id="PF00211">
    <property type="entry name" value="Guanylate_cyc"/>
    <property type="match status" value="1"/>
</dbReference>
<dbReference type="EMBL" id="QPJM01000021">
    <property type="protein sequence ID" value="RCW78825.1"/>
    <property type="molecule type" value="Genomic_DNA"/>
</dbReference>
<dbReference type="PANTHER" id="PTHR16305">
    <property type="entry name" value="TESTICULAR SOLUBLE ADENYLYL CYCLASE"/>
    <property type="match status" value="1"/>
</dbReference>
<dbReference type="InterPro" id="IPR041664">
    <property type="entry name" value="AAA_16"/>
</dbReference>
<dbReference type="AlphaFoldDB" id="A0A368YF94"/>
<dbReference type="GO" id="GO:0005524">
    <property type="term" value="F:ATP binding"/>
    <property type="evidence" value="ECO:0007669"/>
    <property type="project" value="UniProtKB-KW"/>
</dbReference>
<dbReference type="OrthoDB" id="9785312at2"/>
<dbReference type="Gene3D" id="1.25.40.10">
    <property type="entry name" value="Tetratricopeptide repeat domain"/>
    <property type="match status" value="1"/>
</dbReference>
<evidence type="ECO:0000256" key="2">
    <source>
        <dbReference type="ARBA" id="ARBA00022840"/>
    </source>
</evidence>
<dbReference type="Pfam" id="PF13191">
    <property type="entry name" value="AAA_16"/>
    <property type="match status" value="1"/>
</dbReference>
<keyword evidence="2" id="KW-0067">ATP-binding</keyword>